<evidence type="ECO:0000313" key="2">
    <source>
        <dbReference type="Proteomes" id="UP000315201"/>
    </source>
</evidence>
<reference evidence="1 2" key="1">
    <citation type="submission" date="2019-06" db="EMBL/GenBank/DDBJ databases">
        <title>Mycoplasma nasistruthionis sp. nov. str Ms03.</title>
        <authorList>
            <person name="Botes A."/>
        </authorList>
    </citation>
    <scope>NUCLEOTIDE SEQUENCE [LARGE SCALE GENOMIC DNA]</scope>
    <source>
        <strain evidence="1 2">Ms03</strain>
    </source>
</reference>
<dbReference type="Proteomes" id="UP000315201">
    <property type="component" value="Chromosome"/>
</dbReference>
<dbReference type="GO" id="GO:0009401">
    <property type="term" value="P:phosphoenolpyruvate-dependent sugar phosphotransferase system"/>
    <property type="evidence" value="ECO:0007669"/>
    <property type="project" value="InterPro"/>
</dbReference>
<dbReference type="InterPro" id="IPR036878">
    <property type="entry name" value="Glu_permease_IIB"/>
</dbReference>
<keyword evidence="2" id="KW-1185">Reference proteome</keyword>
<evidence type="ECO:0000313" key="1">
    <source>
        <dbReference type="EMBL" id="QDF64897.1"/>
    </source>
</evidence>
<proteinExistence type="predicted"/>
<name>A0A4Y6I6M5_9MOLU</name>
<dbReference type="RefSeq" id="WP_208664934.1">
    <property type="nucleotide sequence ID" value="NZ_CP041147.1"/>
</dbReference>
<dbReference type="EMBL" id="CP041147">
    <property type="protein sequence ID" value="QDF64897.1"/>
    <property type="molecule type" value="Genomic_DNA"/>
</dbReference>
<dbReference type="Gene3D" id="3.30.1360.60">
    <property type="entry name" value="Glucose permease domain IIB"/>
    <property type="match status" value="1"/>
</dbReference>
<sequence length="119" mass="14020">MIKKRFKIWFLTIITFGLIRLKWKNIQNKQKNLVFQNDKLPFEFQELLNCFSNTEITKAERTLTKITVFLKQAKQVDLQALKNLKGINGLFVKSDSVSLITGEYTQAIYEQLIEFIETK</sequence>
<dbReference type="GO" id="GO:0008982">
    <property type="term" value="F:protein-N(PI)-phosphohistidine-sugar phosphotransferase activity"/>
    <property type="evidence" value="ECO:0007669"/>
    <property type="project" value="InterPro"/>
</dbReference>
<dbReference type="SUPFAM" id="SSF55604">
    <property type="entry name" value="Glucose permease domain IIB"/>
    <property type="match status" value="1"/>
</dbReference>
<protein>
    <recommendedName>
        <fullName evidence="3">PTS glucose transporter subunit IIB</fullName>
    </recommendedName>
</protein>
<accession>A0A4Y6I6M5</accession>
<evidence type="ECO:0008006" key="3">
    <source>
        <dbReference type="Google" id="ProtNLM"/>
    </source>
</evidence>
<organism evidence="1 2">
    <name type="scientific">Mycoplasma nasistruthionis</name>
    <dbReference type="NCBI Taxonomy" id="353852"/>
    <lineage>
        <taxon>Bacteria</taxon>
        <taxon>Bacillati</taxon>
        <taxon>Mycoplasmatota</taxon>
        <taxon>Mollicutes</taxon>
        <taxon>Mycoplasmataceae</taxon>
        <taxon>Mycoplasma</taxon>
    </lineage>
</organism>
<gene>
    <name evidence="1" type="ORF">FIV53_01040</name>
</gene>
<dbReference type="AlphaFoldDB" id="A0A4Y6I6M5"/>